<evidence type="ECO:0000313" key="4">
    <source>
        <dbReference type="Proteomes" id="UP000053201"/>
    </source>
</evidence>
<name>A0A0L0HP68_SPIPD</name>
<dbReference type="Proteomes" id="UP000053201">
    <property type="component" value="Unassembled WGS sequence"/>
</dbReference>
<dbReference type="EMBL" id="KQ257453">
    <property type="protein sequence ID" value="KND02584.1"/>
    <property type="molecule type" value="Genomic_DNA"/>
</dbReference>
<dbReference type="GeneID" id="27686589"/>
<reference evidence="3 4" key="1">
    <citation type="submission" date="2009-08" db="EMBL/GenBank/DDBJ databases">
        <title>The Genome Sequence of Spizellomyces punctatus strain DAOM BR117.</title>
        <authorList>
            <consortium name="The Broad Institute Genome Sequencing Platform"/>
            <person name="Russ C."/>
            <person name="Cuomo C."/>
            <person name="Shea T."/>
            <person name="Young S.K."/>
            <person name="Zeng Q."/>
            <person name="Koehrsen M."/>
            <person name="Haas B."/>
            <person name="Borodovsky M."/>
            <person name="Guigo R."/>
            <person name="Alvarado L."/>
            <person name="Berlin A."/>
            <person name="Bochicchio J."/>
            <person name="Borenstein D."/>
            <person name="Chapman S."/>
            <person name="Chen Z."/>
            <person name="Engels R."/>
            <person name="Freedman E."/>
            <person name="Gellesch M."/>
            <person name="Goldberg J."/>
            <person name="Griggs A."/>
            <person name="Gujja S."/>
            <person name="Heiman D."/>
            <person name="Hepburn T."/>
            <person name="Howarth C."/>
            <person name="Jen D."/>
            <person name="Larson L."/>
            <person name="Lewis B."/>
            <person name="Mehta T."/>
            <person name="Park D."/>
            <person name="Pearson M."/>
            <person name="Roberts A."/>
            <person name="Saif S."/>
            <person name="Shenoy N."/>
            <person name="Sisk P."/>
            <person name="Stolte C."/>
            <person name="Sykes S."/>
            <person name="Thomson T."/>
            <person name="Walk T."/>
            <person name="White J."/>
            <person name="Yandava C."/>
            <person name="Burger G."/>
            <person name="Gray M.W."/>
            <person name="Holland P.W.H."/>
            <person name="King N."/>
            <person name="Lang F.B.F."/>
            <person name="Roger A.J."/>
            <person name="Ruiz-Trillo I."/>
            <person name="Lander E."/>
            <person name="Nusbaum C."/>
        </authorList>
    </citation>
    <scope>NUCLEOTIDE SEQUENCE [LARGE SCALE GENOMIC DNA]</scope>
    <source>
        <strain evidence="3 4">DAOM BR117</strain>
    </source>
</reference>
<feature type="signal peptide" evidence="2">
    <location>
        <begin position="1"/>
        <end position="23"/>
    </location>
</feature>
<dbReference type="eggNOG" id="ENOG502S2ZP">
    <property type="taxonomic scope" value="Eukaryota"/>
</dbReference>
<dbReference type="STRING" id="645134.A0A0L0HP68"/>
<dbReference type="InParanoid" id="A0A0L0HP68"/>
<evidence type="ECO:0000313" key="3">
    <source>
        <dbReference type="EMBL" id="KND02584.1"/>
    </source>
</evidence>
<evidence type="ECO:0000256" key="2">
    <source>
        <dbReference type="SAM" id="SignalP"/>
    </source>
</evidence>
<dbReference type="AlphaFoldDB" id="A0A0L0HP68"/>
<dbReference type="RefSeq" id="XP_016610623.1">
    <property type="nucleotide sequence ID" value="XM_016751326.1"/>
</dbReference>
<keyword evidence="1" id="KW-0812">Transmembrane</keyword>
<proteinExistence type="predicted"/>
<dbReference type="PANTHER" id="PTHR40368">
    <property type="entry name" value="YALI0F14399P"/>
    <property type="match status" value="1"/>
</dbReference>
<dbReference type="OMA" id="YPVKDKF"/>
<gene>
    <name evidence="3" type="ORF">SPPG_03042</name>
</gene>
<dbReference type="VEuPathDB" id="FungiDB:SPPG_03042"/>
<dbReference type="PANTHER" id="PTHR40368:SF1">
    <property type="entry name" value="YALI0F14399P"/>
    <property type="match status" value="1"/>
</dbReference>
<keyword evidence="4" id="KW-1185">Reference proteome</keyword>
<evidence type="ECO:0000256" key="1">
    <source>
        <dbReference type="SAM" id="Phobius"/>
    </source>
</evidence>
<dbReference type="OrthoDB" id="18530at2759"/>
<accession>A0A0L0HP68</accession>
<feature type="chain" id="PRO_5005539987" evidence="2">
    <location>
        <begin position="24"/>
        <end position="259"/>
    </location>
</feature>
<organism evidence="3 4">
    <name type="scientific">Spizellomyces punctatus (strain DAOM BR117)</name>
    <dbReference type="NCBI Taxonomy" id="645134"/>
    <lineage>
        <taxon>Eukaryota</taxon>
        <taxon>Fungi</taxon>
        <taxon>Fungi incertae sedis</taxon>
        <taxon>Chytridiomycota</taxon>
        <taxon>Chytridiomycota incertae sedis</taxon>
        <taxon>Chytridiomycetes</taxon>
        <taxon>Spizellomycetales</taxon>
        <taxon>Spizellomycetaceae</taxon>
        <taxon>Spizellomyces</taxon>
    </lineage>
</organism>
<keyword evidence="1" id="KW-1133">Transmembrane helix</keyword>
<protein>
    <submittedName>
        <fullName evidence="3">Uncharacterized protein</fullName>
    </submittedName>
</protein>
<keyword evidence="2" id="KW-0732">Signal</keyword>
<feature type="transmembrane region" description="Helical" evidence="1">
    <location>
        <begin position="226"/>
        <end position="248"/>
    </location>
</feature>
<keyword evidence="1" id="KW-0472">Membrane</keyword>
<sequence>MLATPLSSFFLALLSIQTRFVQAAEQNSNEHIRWTRGEMVPVECPVLTENGTTTSMWGPAPTCIESAEEFAIPFAVDANYQCSWVLDGPFYQFLRNAIEGKAPFMCRVPLSKDKTYYMPLTISLWGALEPAHLHVMNHINFVFHVVDGFFLGGSAYALRDHYVMGAEGGALTTHGPLRWFVGHTFDLHPDGAQQPAEQAQQQAVVKPANSIPRASDVIKSVERDLVLIWAAITAPLVAGILVILYLRYGKQAIQVKKQK</sequence>